<keyword evidence="2" id="KW-0479">Metal-binding</keyword>
<dbReference type="Proteomes" id="UP000265703">
    <property type="component" value="Unassembled WGS sequence"/>
</dbReference>
<dbReference type="GO" id="GO:0005634">
    <property type="term" value="C:nucleus"/>
    <property type="evidence" value="ECO:0007669"/>
    <property type="project" value="UniProtKB-SubCell"/>
</dbReference>
<evidence type="ECO:0000313" key="6">
    <source>
        <dbReference type="EMBL" id="RIA82143.1"/>
    </source>
</evidence>
<dbReference type="EMBL" id="QKYT01000701">
    <property type="protein sequence ID" value="RIA82143.1"/>
    <property type="molecule type" value="Genomic_DNA"/>
</dbReference>
<evidence type="ECO:0000256" key="3">
    <source>
        <dbReference type="ARBA" id="ARBA00022771"/>
    </source>
</evidence>
<comment type="subcellular location">
    <subcellularLocation>
        <location evidence="1">Nucleus</location>
    </subcellularLocation>
</comment>
<keyword evidence="5" id="KW-0539">Nucleus</keyword>
<organism evidence="6 7">
    <name type="scientific">Glomus cerebriforme</name>
    <dbReference type="NCBI Taxonomy" id="658196"/>
    <lineage>
        <taxon>Eukaryota</taxon>
        <taxon>Fungi</taxon>
        <taxon>Fungi incertae sedis</taxon>
        <taxon>Mucoromycota</taxon>
        <taxon>Glomeromycotina</taxon>
        <taxon>Glomeromycetes</taxon>
        <taxon>Glomerales</taxon>
        <taxon>Glomeraceae</taxon>
        <taxon>Glomus</taxon>
    </lineage>
</organism>
<gene>
    <name evidence="6" type="ORF">C1645_835845</name>
</gene>
<keyword evidence="3" id="KW-0863">Zinc-finger</keyword>
<dbReference type="GO" id="GO:0008270">
    <property type="term" value="F:zinc ion binding"/>
    <property type="evidence" value="ECO:0007669"/>
    <property type="project" value="UniProtKB-KW"/>
</dbReference>
<keyword evidence="4" id="KW-0862">Zinc</keyword>
<comment type="caution">
    <text evidence="6">The sequence shown here is derived from an EMBL/GenBank/DDBJ whole genome shotgun (WGS) entry which is preliminary data.</text>
</comment>
<dbReference type="OrthoDB" id="2416445at2759"/>
<evidence type="ECO:0000256" key="1">
    <source>
        <dbReference type="ARBA" id="ARBA00004123"/>
    </source>
</evidence>
<proteinExistence type="predicted"/>
<evidence type="ECO:0000256" key="4">
    <source>
        <dbReference type="ARBA" id="ARBA00022833"/>
    </source>
</evidence>
<evidence type="ECO:0008006" key="8">
    <source>
        <dbReference type="Google" id="ProtNLM"/>
    </source>
</evidence>
<dbReference type="PANTHER" id="PTHR46481:SF10">
    <property type="entry name" value="ZINC FINGER BED DOMAIN-CONTAINING PROTEIN 39"/>
    <property type="match status" value="1"/>
</dbReference>
<dbReference type="AlphaFoldDB" id="A0A397S6Y8"/>
<sequence length="177" mass="20880">MKENLNELLENPNDIKRTTNKREKTSWVWRYFDIEICNSEQFAICNLEIMGINILCKKEYKTGGSTKNCIEHLTNTHELFSEQNNISQTKKITKKHNESRQLELHQFLVDFILDTAQLLRIVERISFYKLIYELDPKFNMPDSKSVKAMIHIAYNYTFKVLTNLLELITSVSLTLDL</sequence>
<name>A0A397S6Y8_9GLOM</name>
<evidence type="ECO:0000313" key="7">
    <source>
        <dbReference type="Proteomes" id="UP000265703"/>
    </source>
</evidence>
<evidence type="ECO:0000256" key="2">
    <source>
        <dbReference type="ARBA" id="ARBA00022723"/>
    </source>
</evidence>
<keyword evidence="7" id="KW-1185">Reference proteome</keyword>
<dbReference type="PANTHER" id="PTHR46481">
    <property type="entry name" value="ZINC FINGER BED DOMAIN-CONTAINING PROTEIN 4"/>
    <property type="match status" value="1"/>
</dbReference>
<protein>
    <recommendedName>
        <fullName evidence="8">BED-type domain-containing protein</fullName>
    </recommendedName>
</protein>
<accession>A0A397S6Y8</accession>
<evidence type="ECO:0000256" key="5">
    <source>
        <dbReference type="ARBA" id="ARBA00023242"/>
    </source>
</evidence>
<dbReference type="InterPro" id="IPR052035">
    <property type="entry name" value="ZnF_BED_domain_contain"/>
</dbReference>
<reference evidence="6 7" key="1">
    <citation type="submission" date="2018-06" db="EMBL/GenBank/DDBJ databases">
        <title>Comparative genomics reveals the genomic features of Rhizophagus irregularis, R. cerebriforme, R. diaphanum and Gigaspora rosea, and their symbiotic lifestyle signature.</title>
        <authorList>
            <person name="Morin E."/>
            <person name="San Clemente H."/>
            <person name="Chen E.C.H."/>
            <person name="De La Providencia I."/>
            <person name="Hainaut M."/>
            <person name="Kuo A."/>
            <person name="Kohler A."/>
            <person name="Murat C."/>
            <person name="Tang N."/>
            <person name="Roy S."/>
            <person name="Loubradou J."/>
            <person name="Henrissat B."/>
            <person name="Grigoriev I.V."/>
            <person name="Corradi N."/>
            <person name="Roux C."/>
            <person name="Martin F.M."/>
        </authorList>
    </citation>
    <scope>NUCLEOTIDE SEQUENCE [LARGE SCALE GENOMIC DNA]</scope>
    <source>
        <strain evidence="6 7">DAOM 227022</strain>
    </source>
</reference>
<dbReference type="SMART" id="SM00614">
    <property type="entry name" value="ZnF_BED"/>
    <property type="match status" value="1"/>
</dbReference>